<dbReference type="RefSeq" id="WP_376736726.1">
    <property type="nucleotide sequence ID" value="NZ_JAYMRS010000001.1"/>
</dbReference>
<sequence length="1037" mass="111971">MTTSSAMSSLSTADARGPVTDYPRDALLHELFIAHAALHPTAPAVRHHGRELSYGELERDSRDLAERLVGVGVRPGDAVGVCGRRSPEALIAFLGVLRAGCAYVPLDEGQPPARLNAMAEDAGVRTAVLLPGAACRVRRLAARVGVEAAGPAAPRGPLPARPPTTSCAYVMFTSGSTGRPRPVSVSHRGVVRLVASDPRLPRPGWGNRVLHGYGLSSDASTIEIWSALVGGACLVVAEREELVSPEALRHRLTEDLVDIAYLTTSVFHHVARTVPGVFASLDFVSAGGEAMDPELARAVLAACPRTEVVNFYGPTENTVVSTFHRVRDLAEDARSVPIGLPLANSTCRVVRESGATAAPGEEGELYVGGDGLALGYLGHPDLTAERFVQVADGERFYRTGDRVLMGEDGVLEFRGRVDRQVKIRGQRVEPDEVEERLREHPDVAEAVVDVGHEHLTAHVTPAHTDREVDVASLRRFCAEWLPPEAVPRIVHRWASFPVSAAGKVDRTRLRIEATEREAASPLASWPMRDEALRCVLAAWERTLGVSPEPGEDFFRIGGDSLLAAEVVTRTRRLLGIGAEHGSALLRALIRRPTVEEFTDAVRLAGLPLPPTHAPEGVVDFEAESRLGFSLPRRRGPEPNPRDPSDILVTGATGFVGAYLVDRLLRGTGARVHCPVRARDSQHARRRVTAALARYGLPSREAETRLLCFPADLGADLIGLSADHASDLAERLDLIVHAGAQVNFVYPYSALRAPNVGGTRQIVRLAARRRVPVHFLSTAAVLAGFGSAGVRRVDEDTPLAYAERLTLGYAESKWVAERMLYEAERAGLPVTVYRPYAITGDRFSGACNTETAICALFKMIGETGVAPDIDLPMDFVPVDHVADVIVNVATGATPPRTVYHLTNPRPAVLADVVRRMRAAGFSIATLSYRRWVRELVHHVEGDPTSPTAPFVSMWVDRGRGTDLSIKQLYSEGVFPMLGRRNTEAAQAAIGKPCPPVDDALIDRYLDYFFGCGFIRRPGAGPVVESRGADLLTGRGEAP</sequence>
<dbReference type="Pfam" id="PF00501">
    <property type="entry name" value="AMP-binding"/>
    <property type="match status" value="1"/>
</dbReference>
<dbReference type="NCBIfam" id="TIGR01733">
    <property type="entry name" value="AA-adenyl-dom"/>
    <property type="match status" value="1"/>
</dbReference>
<evidence type="ECO:0000313" key="6">
    <source>
        <dbReference type="EMBL" id="MFB8766664.1"/>
    </source>
</evidence>
<dbReference type="InterPro" id="IPR036736">
    <property type="entry name" value="ACP-like_sf"/>
</dbReference>
<dbReference type="InterPro" id="IPR013120">
    <property type="entry name" value="FAR_NAD-bd"/>
</dbReference>
<feature type="domain" description="Carrier" evidence="4">
    <location>
        <begin position="535"/>
        <end position="577"/>
    </location>
</feature>
<dbReference type="Gene3D" id="3.40.50.720">
    <property type="entry name" value="NAD(P)-binding Rossmann-like Domain"/>
    <property type="match status" value="1"/>
</dbReference>
<dbReference type="SUPFAM" id="SSF51735">
    <property type="entry name" value="NAD(P)-binding Rossmann-fold domains"/>
    <property type="match status" value="1"/>
</dbReference>
<evidence type="ECO:0000259" key="4">
    <source>
        <dbReference type="Pfam" id="PF00550"/>
    </source>
</evidence>
<dbReference type="CDD" id="cd05235">
    <property type="entry name" value="SDR_e1"/>
    <property type="match status" value="1"/>
</dbReference>
<keyword evidence="1" id="KW-0596">Phosphopantetheine</keyword>
<gene>
    <name evidence="6" type="ORF">VSQ78_03045</name>
</gene>
<dbReference type="NCBIfam" id="TIGR01746">
    <property type="entry name" value="Thioester-redct"/>
    <property type="match status" value="1"/>
</dbReference>
<dbReference type="InterPro" id="IPR010080">
    <property type="entry name" value="Thioester_reductase-like_dom"/>
</dbReference>
<dbReference type="Pfam" id="PF00550">
    <property type="entry name" value="PP-binding"/>
    <property type="match status" value="1"/>
</dbReference>
<evidence type="ECO:0000259" key="5">
    <source>
        <dbReference type="Pfam" id="PF07993"/>
    </source>
</evidence>
<dbReference type="Gene3D" id="3.30.300.30">
    <property type="match status" value="1"/>
</dbReference>
<accession>A0ABV5DQ18</accession>
<evidence type="ECO:0000256" key="1">
    <source>
        <dbReference type="ARBA" id="ARBA00022450"/>
    </source>
</evidence>
<dbReference type="SUPFAM" id="SSF56801">
    <property type="entry name" value="Acetyl-CoA synthetase-like"/>
    <property type="match status" value="1"/>
</dbReference>
<name>A0ABV5DQ18_9ACTN</name>
<dbReference type="PANTHER" id="PTHR44845">
    <property type="entry name" value="CARRIER DOMAIN-CONTAINING PROTEIN"/>
    <property type="match status" value="1"/>
</dbReference>
<dbReference type="InterPro" id="IPR020845">
    <property type="entry name" value="AMP-binding_CS"/>
</dbReference>
<dbReference type="InterPro" id="IPR036291">
    <property type="entry name" value="NAD(P)-bd_dom_sf"/>
</dbReference>
<dbReference type="PROSITE" id="PS00455">
    <property type="entry name" value="AMP_BINDING"/>
    <property type="match status" value="1"/>
</dbReference>
<reference evidence="6 7" key="1">
    <citation type="submission" date="2024-01" db="EMBL/GenBank/DDBJ databases">
        <title>Genome mining of biosynthetic gene clusters to explore secondary metabolites of Streptomyces sp.</title>
        <authorList>
            <person name="Baig A."/>
            <person name="Ajitkumar Shintre N."/>
            <person name="Kumar H."/>
            <person name="Anbarasu A."/>
            <person name="Ramaiah S."/>
        </authorList>
    </citation>
    <scope>NUCLEOTIDE SEQUENCE [LARGE SCALE GENOMIC DNA]</scope>
    <source>
        <strain evidence="6 7">A01</strain>
    </source>
</reference>
<comment type="caution">
    <text evidence="6">The sequence shown here is derived from an EMBL/GenBank/DDBJ whole genome shotgun (WGS) entry which is preliminary data.</text>
</comment>
<organism evidence="6 7">
    <name type="scientific">Nocardiopsis alba</name>
    <dbReference type="NCBI Taxonomy" id="53437"/>
    <lineage>
        <taxon>Bacteria</taxon>
        <taxon>Bacillati</taxon>
        <taxon>Actinomycetota</taxon>
        <taxon>Actinomycetes</taxon>
        <taxon>Streptosporangiales</taxon>
        <taxon>Nocardiopsidaceae</taxon>
        <taxon>Nocardiopsis</taxon>
    </lineage>
</organism>
<protein>
    <submittedName>
        <fullName evidence="6">Amino acid adenylation domain-containing protein</fullName>
    </submittedName>
</protein>
<dbReference type="PANTHER" id="PTHR44845:SF6">
    <property type="entry name" value="BETA-ALANINE-ACTIVATING ENZYME"/>
    <property type="match status" value="1"/>
</dbReference>
<dbReference type="Gene3D" id="3.40.50.980">
    <property type="match status" value="2"/>
</dbReference>
<evidence type="ECO:0000256" key="2">
    <source>
        <dbReference type="ARBA" id="ARBA00022553"/>
    </source>
</evidence>
<dbReference type="InterPro" id="IPR010071">
    <property type="entry name" value="AA_adenyl_dom"/>
</dbReference>
<dbReference type="InterPro" id="IPR045851">
    <property type="entry name" value="AMP-bd_C_sf"/>
</dbReference>
<feature type="domain" description="AMP-dependent synthetase/ligase" evidence="3">
    <location>
        <begin position="34"/>
        <end position="377"/>
    </location>
</feature>
<keyword evidence="7" id="KW-1185">Reference proteome</keyword>
<dbReference type="InterPro" id="IPR000873">
    <property type="entry name" value="AMP-dep_synth/lig_dom"/>
</dbReference>
<dbReference type="CDD" id="cd12117">
    <property type="entry name" value="A_NRPS_Srf_like"/>
    <property type="match status" value="1"/>
</dbReference>
<dbReference type="SUPFAM" id="SSF47336">
    <property type="entry name" value="ACP-like"/>
    <property type="match status" value="1"/>
</dbReference>
<evidence type="ECO:0000259" key="3">
    <source>
        <dbReference type="Pfam" id="PF00501"/>
    </source>
</evidence>
<dbReference type="Gene3D" id="2.30.38.10">
    <property type="entry name" value="Luciferase, Domain 3"/>
    <property type="match status" value="1"/>
</dbReference>
<feature type="domain" description="Thioester reductase (TE)" evidence="5">
    <location>
        <begin position="648"/>
        <end position="884"/>
    </location>
</feature>
<dbReference type="Gene3D" id="1.10.1200.10">
    <property type="entry name" value="ACP-like"/>
    <property type="match status" value="1"/>
</dbReference>
<dbReference type="Pfam" id="PF07993">
    <property type="entry name" value="NAD_binding_4"/>
    <property type="match status" value="1"/>
</dbReference>
<dbReference type="InterPro" id="IPR009081">
    <property type="entry name" value="PP-bd_ACP"/>
</dbReference>
<evidence type="ECO:0000313" key="7">
    <source>
        <dbReference type="Proteomes" id="UP001585053"/>
    </source>
</evidence>
<dbReference type="EMBL" id="JAYMRS010000001">
    <property type="protein sequence ID" value="MFB8766664.1"/>
    <property type="molecule type" value="Genomic_DNA"/>
</dbReference>
<keyword evidence="2" id="KW-0597">Phosphoprotein</keyword>
<dbReference type="Proteomes" id="UP001585053">
    <property type="component" value="Unassembled WGS sequence"/>
</dbReference>
<proteinExistence type="predicted"/>